<dbReference type="Gene3D" id="1.10.10.10">
    <property type="entry name" value="Winged helix-like DNA-binding domain superfamily/Winged helix DNA-binding domain"/>
    <property type="match status" value="1"/>
</dbReference>
<organism evidence="6 7">
    <name type="scientific">Cryobacterium psychrophilum</name>
    <dbReference type="NCBI Taxonomy" id="41988"/>
    <lineage>
        <taxon>Bacteria</taxon>
        <taxon>Bacillati</taxon>
        <taxon>Actinomycetota</taxon>
        <taxon>Actinomycetes</taxon>
        <taxon>Micrococcales</taxon>
        <taxon>Microbacteriaceae</taxon>
        <taxon>Cryobacterium</taxon>
    </lineage>
</organism>
<dbReference type="InterPro" id="IPR029016">
    <property type="entry name" value="GAF-like_dom_sf"/>
</dbReference>
<dbReference type="PROSITE" id="PS51077">
    <property type="entry name" value="HTH_ICLR"/>
    <property type="match status" value="1"/>
</dbReference>
<dbReference type="SUPFAM" id="SSF55781">
    <property type="entry name" value="GAF domain-like"/>
    <property type="match status" value="1"/>
</dbReference>
<dbReference type="InterPro" id="IPR036390">
    <property type="entry name" value="WH_DNA-bd_sf"/>
</dbReference>
<dbReference type="InterPro" id="IPR005471">
    <property type="entry name" value="Tscrpt_reg_IclR_N"/>
</dbReference>
<dbReference type="PROSITE" id="PS51078">
    <property type="entry name" value="ICLR_ED"/>
    <property type="match status" value="1"/>
</dbReference>
<comment type="caution">
    <text evidence="6">The sequence shown here is derived from an EMBL/GenBank/DDBJ whole genome shotgun (WGS) entry which is preliminary data.</text>
</comment>
<dbReference type="SMART" id="SM00346">
    <property type="entry name" value="HTH_ICLR"/>
    <property type="match status" value="1"/>
</dbReference>
<feature type="domain" description="IclR-ED" evidence="5">
    <location>
        <begin position="68"/>
        <end position="261"/>
    </location>
</feature>
<reference evidence="6 7" key="1">
    <citation type="submission" date="2019-03" db="EMBL/GenBank/DDBJ databases">
        <title>Genomics of glacier-inhabiting Cryobacterium strains.</title>
        <authorList>
            <person name="Liu Q."/>
            <person name="Xin Y.-H."/>
        </authorList>
    </citation>
    <scope>NUCLEOTIDE SEQUENCE [LARGE SCALE GENOMIC DNA]</scope>
    <source>
        <strain evidence="6 7">CGMCC 1.4292</strain>
    </source>
</reference>
<dbReference type="InterPro" id="IPR050707">
    <property type="entry name" value="HTH_MetabolicPath_Reg"/>
</dbReference>
<evidence type="ECO:0000256" key="3">
    <source>
        <dbReference type="ARBA" id="ARBA00023163"/>
    </source>
</evidence>
<sequence length="263" mass="28658">MSDTTDSSLRPLRILSYLATQANPVPAAQIARAIGTPRSSTFRLLRGMQTLGYVTHLPELKTYALGIAALEIGQAFGIHVPLARFGRPVLERLVATVGESAHLAVLHGHETLYIHEQTARSRAPLVTAKDVRLPTHLTASGRMILADLGHDQLQALFPPNYAFIQRTGKGPRTHAEFLHQLDVVRRQGFAREFGEVTDGLTSFAKPVRDRSGRVVAAIAVTHAYSIQAAVTPSGPAQVPLQESILKALEHAARELSRRLGWNP</sequence>
<dbReference type="Pfam" id="PF01614">
    <property type="entry name" value="IclR_C"/>
    <property type="match status" value="1"/>
</dbReference>
<evidence type="ECO:0000256" key="1">
    <source>
        <dbReference type="ARBA" id="ARBA00023015"/>
    </source>
</evidence>
<evidence type="ECO:0000313" key="7">
    <source>
        <dbReference type="Proteomes" id="UP000298218"/>
    </source>
</evidence>
<evidence type="ECO:0000256" key="2">
    <source>
        <dbReference type="ARBA" id="ARBA00023125"/>
    </source>
</evidence>
<dbReference type="EMBL" id="SOHQ01000028">
    <property type="protein sequence ID" value="TFD78475.1"/>
    <property type="molecule type" value="Genomic_DNA"/>
</dbReference>
<dbReference type="Pfam" id="PF09339">
    <property type="entry name" value="HTH_IclR"/>
    <property type="match status" value="1"/>
</dbReference>
<evidence type="ECO:0000313" key="6">
    <source>
        <dbReference type="EMBL" id="TFD78475.1"/>
    </source>
</evidence>
<dbReference type="PANTHER" id="PTHR30136">
    <property type="entry name" value="HELIX-TURN-HELIX TRANSCRIPTIONAL REGULATOR, ICLR FAMILY"/>
    <property type="match status" value="1"/>
</dbReference>
<dbReference type="PANTHER" id="PTHR30136:SF34">
    <property type="entry name" value="TRANSCRIPTIONAL REGULATOR"/>
    <property type="match status" value="1"/>
</dbReference>
<dbReference type="OrthoDB" id="3734039at2"/>
<keyword evidence="3" id="KW-0804">Transcription</keyword>
<dbReference type="Proteomes" id="UP000298218">
    <property type="component" value="Unassembled WGS sequence"/>
</dbReference>
<feature type="domain" description="HTH iclR-type" evidence="4">
    <location>
        <begin position="5"/>
        <end position="67"/>
    </location>
</feature>
<dbReference type="SUPFAM" id="SSF46785">
    <property type="entry name" value="Winged helix' DNA-binding domain"/>
    <property type="match status" value="1"/>
</dbReference>
<keyword evidence="1" id="KW-0805">Transcription regulation</keyword>
<dbReference type="InterPro" id="IPR036388">
    <property type="entry name" value="WH-like_DNA-bd_sf"/>
</dbReference>
<proteinExistence type="predicted"/>
<protein>
    <submittedName>
        <fullName evidence="6">IclR family transcriptional regulator</fullName>
    </submittedName>
</protein>
<keyword evidence="2" id="KW-0238">DNA-binding</keyword>
<dbReference type="Gene3D" id="3.30.450.40">
    <property type="match status" value="1"/>
</dbReference>
<evidence type="ECO:0000259" key="4">
    <source>
        <dbReference type="PROSITE" id="PS51077"/>
    </source>
</evidence>
<gene>
    <name evidence="6" type="ORF">E3T53_09800</name>
</gene>
<dbReference type="GO" id="GO:0003700">
    <property type="term" value="F:DNA-binding transcription factor activity"/>
    <property type="evidence" value="ECO:0007669"/>
    <property type="project" value="TreeGrafter"/>
</dbReference>
<name>A0A4Y8KMP0_9MICO</name>
<dbReference type="GO" id="GO:0003677">
    <property type="term" value="F:DNA binding"/>
    <property type="evidence" value="ECO:0007669"/>
    <property type="project" value="UniProtKB-KW"/>
</dbReference>
<keyword evidence="7" id="KW-1185">Reference proteome</keyword>
<dbReference type="InterPro" id="IPR014757">
    <property type="entry name" value="Tscrpt_reg_IclR_C"/>
</dbReference>
<accession>A0A4Y8KMP0</accession>
<dbReference type="AlphaFoldDB" id="A0A4Y8KMP0"/>
<evidence type="ECO:0000259" key="5">
    <source>
        <dbReference type="PROSITE" id="PS51078"/>
    </source>
</evidence>
<dbReference type="GO" id="GO:0045892">
    <property type="term" value="P:negative regulation of DNA-templated transcription"/>
    <property type="evidence" value="ECO:0007669"/>
    <property type="project" value="TreeGrafter"/>
</dbReference>